<dbReference type="RefSeq" id="WP_381242599.1">
    <property type="nucleotide sequence ID" value="NZ_JBHSKH010000131.1"/>
</dbReference>
<dbReference type="EMBL" id="JBHTMM010000166">
    <property type="protein sequence ID" value="MFD1313168.1"/>
    <property type="molecule type" value="Genomic_DNA"/>
</dbReference>
<evidence type="ECO:0000313" key="2">
    <source>
        <dbReference type="Proteomes" id="UP001597058"/>
    </source>
</evidence>
<reference evidence="2" key="1">
    <citation type="journal article" date="2019" name="Int. J. Syst. Evol. Microbiol.">
        <title>The Global Catalogue of Microorganisms (GCM) 10K type strain sequencing project: providing services to taxonomists for standard genome sequencing and annotation.</title>
        <authorList>
            <consortium name="The Broad Institute Genomics Platform"/>
            <consortium name="The Broad Institute Genome Sequencing Center for Infectious Disease"/>
            <person name="Wu L."/>
            <person name="Ma J."/>
        </authorList>
    </citation>
    <scope>NUCLEOTIDE SEQUENCE [LARGE SCALE GENOMIC DNA]</scope>
    <source>
        <strain evidence="2">CGMCC 4.7020</strain>
    </source>
</reference>
<keyword evidence="2" id="KW-1185">Reference proteome</keyword>
<comment type="caution">
    <text evidence="1">The sequence shown here is derived from an EMBL/GenBank/DDBJ whole genome shotgun (WGS) entry which is preliminary data.</text>
</comment>
<evidence type="ECO:0000313" key="1">
    <source>
        <dbReference type="EMBL" id="MFD1313168.1"/>
    </source>
</evidence>
<proteinExistence type="predicted"/>
<gene>
    <name evidence="1" type="ORF">ACFQ5X_46445</name>
</gene>
<protein>
    <submittedName>
        <fullName evidence="1">Uncharacterized protein</fullName>
    </submittedName>
</protein>
<sequence>MSPYDAPQEEPAEHLRFAAYLREFVQVTGAEETVLVKQLLTDPDQAMAQSAVLRHLDRRAAVLRLGPVFEPWAEHTFPDNRVMVTE</sequence>
<name>A0ABW3XY04_9ACTN</name>
<dbReference type="Proteomes" id="UP001597058">
    <property type="component" value="Unassembled WGS sequence"/>
</dbReference>
<organism evidence="1 2">
    <name type="scientific">Streptomyces kaempferi</name>
    <dbReference type="NCBI Taxonomy" id="333725"/>
    <lineage>
        <taxon>Bacteria</taxon>
        <taxon>Bacillati</taxon>
        <taxon>Actinomycetota</taxon>
        <taxon>Actinomycetes</taxon>
        <taxon>Kitasatosporales</taxon>
        <taxon>Streptomycetaceae</taxon>
        <taxon>Streptomyces</taxon>
    </lineage>
</organism>
<accession>A0ABW3XY04</accession>